<feature type="region of interest" description="Disordered" evidence="1">
    <location>
        <begin position="1"/>
        <end position="95"/>
    </location>
</feature>
<dbReference type="Proteomes" id="UP001480595">
    <property type="component" value="Unassembled WGS sequence"/>
</dbReference>
<dbReference type="GeneID" id="92093105"/>
<keyword evidence="3" id="KW-1185">Reference proteome</keyword>
<evidence type="ECO:0000256" key="1">
    <source>
        <dbReference type="SAM" id="MobiDB-lite"/>
    </source>
</evidence>
<dbReference type="EMBL" id="JAQQWL010000009">
    <property type="protein sequence ID" value="KAK8058185.1"/>
    <property type="molecule type" value="Genomic_DNA"/>
</dbReference>
<evidence type="ECO:0000313" key="2">
    <source>
        <dbReference type="EMBL" id="KAK8058185.1"/>
    </source>
</evidence>
<comment type="caution">
    <text evidence="2">The sequence shown here is derived from an EMBL/GenBank/DDBJ whole genome shotgun (WGS) entry which is preliminary data.</text>
</comment>
<name>A0ABR1UH08_9PEZI</name>
<reference evidence="2 3" key="1">
    <citation type="submission" date="2023-01" db="EMBL/GenBank/DDBJ databases">
        <title>Analysis of 21 Apiospora genomes using comparative genomics revels a genus with tremendous synthesis potential of carbohydrate active enzymes and secondary metabolites.</title>
        <authorList>
            <person name="Sorensen T."/>
        </authorList>
    </citation>
    <scope>NUCLEOTIDE SEQUENCE [LARGE SCALE GENOMIC DNA]</scope>
    <source>
        <strain evidence="2 3">CBS 135458</strain>
    </source>
</reference>
<sequence>MADNKAAHARTRPDKPNSTAADSMQDPAKIGQIDQPAEEGSATSAPIMFQSAQPEVAESPTQGGAGSSSSNDQATLAGPSNAIQETSNGLEPPAGRCFCRRRRHVRVMTAPVEPVMFCPISSCCNNYSLPSLPNLKEATLDMDDLHEALRRSLLPSPLIDCEREGISPI</sequence>
<proteinExistence type="predicted"/>
<accession>A0ABR1UH08</accession>
<gene>
    <name evidence="2" type="ORF">PG994_008633</name>
</gene>
<protein>
    <submittedName>
        <fullName evidence="2">Uncharacterized protein</fullName>
    </submittedName>
</protein>
<organism evidence="2 3">
    <name type="scientific">Apiospora phragmitis</name>
    <dbReference type="NCBI Taxonomy" id="2905665"/>
    <lineage>
        <taxon>Eukaryota</taxon>
        <taxon>Fungi</taxon>
        <taxon>Dikarya</taxon>
        <taxon>Ascomycota</taxon>
        <taxon>Pezizomycotina</taxon>
        <taxon>Sordariomycetes</taxon>
        <taxon>Xylariomycetidae</taxon>
        <taxon>Amphisphaeriales</taxon>
        <taxon>Apiosporaceae</taxon>
        <taxon>Apiospora</taxon>
    </lineage>
</organism>
<dbReference type="RefSeq" id="XP_066713631.1">
    <property type="nucleotide sequence ID" value="XM_066860042.1"/>
</dbReference>
<feature type="compositionally biased region" description="Polar residues" evidence="1">
    <location>
        <begin position="59"/>
        <end position="74"/>
    </location>
</feature>
<evidence type="ECO:0000313" key="3">
    <source>
        <dbReference type="Proteomes" id="UP001480595"/>
    </source>
</evidence>